<evidence type="ECO:0000256" key="1">
    <source>
        <dbReference type="SAM" id="MobiDB-lite"/>
    </source>
</evidence>
<dbReference type="EMBL" id="OZ034819">
    <property type="protein sequence ID" value="CAL1392774.1"/>
    <property type="molecule type" value="Genomic_DNA"/>
</dbReference>
<dbReference type="Proteomes" id="UP001497516">
    <property type="component" value="Chromosome 6"/>
</dbReference>
<feature type="region of interest" description="Disordered" evidence="1">
    <location>
        <begin position="23"/>
        <end position="55"/>
    </location>
</feature>
<evidence type="ECO:0000256" key="2">
    <source>
        <dbReference type="SAM" id="Phobius"/>
    </source>
</evidence>
<keyword evidence="2" id="KW-0812">Transmembrane</keyword>
<feature type="transmembrane region" description="Helical" evidence="2">
    <location>
        <begin position="57"/>
        <end position="76"/>
    </location>
</feature>
<proteinExistence type="predicted"/>
<protein>
    <submittedName>
        <fullName evidence="3">Uncharacterized protein</fullName>
    </submittedName>
</protein>
<organism evidence="3 4">
    <name type="scientific">Linum trigynum</name>
    <dbReference type="NCBI Taxonomy" id="586398"/>
    <lineage>
        <taxon>Eukaryota</taxon>
        <taxon>Viridiplantae</taxon>
        <taxon>Streptophyta</taxon>
        <taxon>Embryophyta</taxon>
        <taxon>Tracheophyta</taxon>
        <taxon>Spermatophyta</taxon>
        <taxon>Magnoliopsida</taxon>
        <taxon>eudicotyledons</taxon>
        <taxon>Gunneridae</taxon>
        <taxon>Pentapetalae</taxon>
        <taxon>rosids</taxon>
        <taxon>fabids</taxon>
        <taxon>Malpighiales</taxon>
        <taxon>Linaceae</taxon>
        <taxon>Linum</taxon>
    </lineage>
</organism>
<accession>A0AAV2F3L1</accession>
<keyword evidence="2" id="KW-1133">Transmembrane helix</keyword>
<name>A0AAV2F3L1_9ROSI</name>
<sequence length="101" mass="10870">MDPNPKSFPILYYVMQRLPSISSKAPAAAPPPVAAFDVEQPPPPSTSSNRRRLRRRATAAAPLSLLSFLLLFPFLVTLRPDSPPLRDAQSQSAGSCVAAGR</sequence>
<reference evidence="3 4" key="1">
    <citation type="submission" date="2024-04" db="EMBL/GenBank/DDBJ databases">
        <authorList>
            <person name="Fracassetti M."/>
        </authorList>
    </citation>
    <scope>NUCLEOTIDE SEQUENCE [LARGE SCALE GENOMIC DNA]</scope>
</reference>
<evidence type="ECO:0000313" key="3">
    <source>
        <dbReference type="EMBL" id="CAL1392774.1"/>
    </source>
</evidence>
<gene>
    <name evidence="3" type="ORF">LTRI10_LOCUS33393</name>
</gene>
<dbReference type="AlphaFoldDB" id="A0AAV2F3L1"/>
<keyword evidence="4" id="KW-1185">Reference proteome</keyword>
<evidence type="ECO:0000313" key="4">
    <source>
        <dbReference type="Proteomes" id="UP001497516"/>
    </source>
</evidence>
<keyword evidence="2" id="KW-0472">Membrane</keyword>